<gene>
    <name evidence="4" type="ORF">TeGR_g12574</name>
</gene>
<dbReference type="PANTHER" id="PTHR43364:SF4">
    <property type="entry name" value="NAD(P)-LINKED OXIDOREDUCTASE SUPERFAMILY PROTEIN"/>
    <property type="match status" value="1"/>
</dbReference>
<dbReference type="InterPro" id="IPR023210">
    <property type="entry name" value="NADP_OxRdtase_dom"/>
</dbReference>
<protein>
    <recommendedName>
        <fullName evidence="3">NADP-dependent oxidoreductase domain-containing protein</fullName>
    </recommendedName>
</protein>
<feature type="domain" description="NADP-dependent oxidoreductase" evidence="3">
    <location>
        <begin position="41"/>
        <end position="99"/>
    </location>
</feature>
<dbReference type="InterPro" id="IPR050523">
    <property type="entry name" value="AKR_Detox_Biosynth"/>
</dbReference>
<evidence type="ECO:0000256" key="2">
    <source>
        <dbReference type="SAM" id="SignalP"/>
    </source>
</evidence>
<feature type="domain" description="NADP-dependent oxidoreductase" evidence="3">
    <location>
        <begin position="179"/>
        <end position="357"/>
    </location>
</feature>
<dbReference type="PANTHER" id="PTHR43364">
    <property type="entry name" value="NADH-SPECIFIC METHYLGLYOXAL REDUCTASE-RELATED"/>
    <property type="match status" value="1"/>
</dbReference>
<dbReference type="InterPro" id="IPR036812">
    <property type="entry name" value="NAD(P)_OxRdtase_dom_sf"/>
</dbReference>
<evidence type="ECO:0000259" key="3">
    <source>
        <dbReference type="Pfam" id="PF00248"/>
    </source>
</evidence>
<accession>A0ABQ6N4S1</accession>
<organism evidence="4 5">
    <name type="scientific">Tetraparma gracilis</name>
    <dbReference type="NCBI Taxonomy" id="2962635"/>
    <lineage>
        <taxon>Eukaryota</taxon>
        <taxon>Sar</taxon>
        <taxon>Stramenopiles</taxon>
        <taxon>Ochrophyta</taxon>
        <taxon>Bolidophyceae</taxon>
        <taxon>Parmales</taxon>
        <taxon>Triparmaceae</taxon>
        <taxon>Tetraparma</taxon>
    </lineage>
</organism>
<dbReference type="Proteomes" id="UP001165060">
    <property type="component" value="Unassembled WGS sequence"/>
</dbReference>
<keyword evidence="2" id="KW-0732">Signal</keyword>
<evidence type="ECO:0000313" key="5">
    <source>
        <dbReference type="Proteomes" id="UP001165060"/>
    </source>
</evidence>
<reference evidence="4 5" key="1">
    <citation type="journal article" date="2023" name="Commun. Biol.">
        <title>Genome analysis of Parmales, the sister group of diatoms, reveals the evolutionary specialization of diatoms from phago-mixotrophs to photoautotrophs.</title>
        <authorList>
            <person name="Ban H."/>
            <person name="Sato S."/>
            <person name="Yoshikawa S."/>
            <person name="Yamada K."/>
            <person name="Nakamura Y."/>
            <person name="Ichinomiya M."/>
            <person name="Sato N."/>
            <person name="Blanc-Mathieu R."/>
            <person name="Endo H."/>
            <person name="Kuwata A."/>
            <person name="Ogata H."/>
        </authorList>
    </citation>
    <scope>NUCLEOTIDE SEQUENCE [LARGE SCALE GENOMIC DNA]</scope>
</reference>
<comment type="caution">
    <text evidence="4">The sequence shown here is derived from an EMBL/GenBank/DDBJ whole genome shotgun (WGS) entry which is preliminary data.</text>
</comment>
<feature type="signal peptide" evidence="2">
    <location>
        <begin position="1"/>
        <end position="17"/>
    </location>
</feature>
<dbReference type="Gene3D" id="3.20.20.100">
    <property type="entry name" value="NADP-dependent oxidoreductase domain"/>
    <property type="match status" value="2"/>
</dbReference>
<keyword evidence="5" id="KW-1185">Reference proteome</keyword>
<dbReference type="EMBL" id="BRYB01002099">
    <property type="protein sequence ID" value="GMI39666.1"/>
    <property type="molecule type" value="Genomic_DNA"/>
</dbReference>
<dbReference type="Pfam" id="PF00248">
    <property type="entry name" value="Aldo_ket_red"/>
    <property type="match status" value="2"/>
</dbReference>
<sequence length="374" mass="39744">MLQFLLLLPLLLPSALALSAPSLEPFGQSPLLLPPAASSSCLGTWSWGNRLLYGYDESDDERIGEAYDAAVGLGVRLFDTGDSYGTGKLRGNAERLLRGSFERTPSDPPPVFLSKIAVYPWLLTVDSYYDAILASRGRLIPPPPPTFSPSSNPSAFTAPPSPPPPHFLPSLHWSPSSYLPSQLPSLLSALSRSYLEGHAPAVAVSNLGPSALLSALDHFQKRGVPVACNQLQCSLLADYERDVAPALRVAGDAGVATLGYSPLALGLLATPSGEPVRGARGLLFRAQGRDKGQLRLLEAMDEIGGRNGKTRSQVALAWVQAKGLAPLFGARSGAQVEDSAGGGGWGLAGEEMAELEERRVRVEKKAQRNVFLND</sequence>
<feature type="chain" id="PRO_5045126596" description="NADP-dependent oxidoreductase domain-containing protein" evidence="2">
    <location>
        <begin position="18"/>
        <end position="374"/>
    </location>
</feature>
<name>A0ABQ6N4S1_9STRA</name>
<evidence type="ECO:0000256" key="1">
    <source>
        <dbReference type="ARBA" id="ARBA00023002"/>
    </source>
</evidence>
<evidence type="ECO:0000313" key="4">
    <source>
        <dbReference type="EMBL" id="GMI39666.1"/>
    </source>
</evidence>
<dbReference type="SUPFAM" id="SSF51430">
    <property type="entry name" value="NAD(P)-linked oxidoreductase"/>
    <property type="match status" value="1"/>
</dbReference>
<keyword evidence="1" id="KW-0560">Oxidoreductase</keyword>
<proteinExistence type="predicted"/>